<feature type="transmembrane region" description="Helical" evidence="4">
    <location>
        <begin position="338"/>
        <end position="361"/>
    </location>
</feature>
<dbReference type="SUPFAM" id="SSF103473">
    <property type="entry name" value="MFS general substrate transporter"/>
    <property type="match status" value="1"/>
</dbReference>
<dbReference type="OrthoDB" id="6499973at2759"/>
<organism evidence="6 7">
    <name type="scientific">Clonostachys byssicola</name>
    <dbReference type="NCBI Taxonomy" id="160290"/>
    <lineage>
        <taxon>Eukaryota</taxon>
        <taxon>Fungi</taxon>
        <taxon>Dikarya</taxon>
        <taxon>Ascomycota</taxon>
        <taxon>Pezizomycotina</taxon>
        <taxon>Sordariomycetes</taxon>
        <taxon>Hypocreomycetidae</taxon>
        <taxon>Hypocreales</taxon>
        <taxon>Bionectriaceae</taxon>
        <taxon>Clonostachys</taxon>
    </lineage>
</organism>
<dbReference type="AlphaFoldDB" id="A0A9N9UMP8"/>
<evidence type="ECO:0000313" key="6">
    <source>
        <dbReference type="EMBL" id="CAG9993000.1"/>
    </source>
</evidence>
<evidence type="ECO:0000256" key="4">
    <source>
        <dbReference type="SAM" id="Phobius"/>
    </source>
</evidence>
<dbReference type="InterPro" id="IPR050327">
    <property type="entry name" value="Proton-linked_MCT"/>
</dbReference>
<dbReference type="PANTHER" id="PTHR11360">
    <property type="entry name" value="MONOCARBOXYLATE TRANSPORTER"/>
    <property type="match status" value="1"/>
</dbReference>
<protein>
    <recommendedName>
        <fullName evidence="5">Major facilitator superfamily (MFS) profile domain-containing protein</fullName>
    </recommendedName>
</protein>
<feature type="domain" description="Major facilitator superfamily (MFS) profile" evidence="5">
    <location>
        <begin position="244"/>
        <end position="437"/>
    </location>
</feature>
<keyword evidence="4" id="KW-0812">Transmembrane</keyword>
<feature type="transmembrane region" description="Helical" evidence="4">
    <location>
        <begin position="149"/>
        <end position="170"/>
    </location>
</feature>
<dbReference type="GO" id="GO:0022857">
    <property type="term" value="F:transmembrane transporter activity"/>
    <property type="evidence" value="ECO:0007669"/>
    <property type="project" value="InterPro"/>
</dbReference>
<feature type="transmembrane region" description="Helical" evidence="4">
    <location>
        <begin position="63"/>
        <end position="79"/>
    </location>
</feature>
<feature type="transmembrane region" description="Helical" evidence="4">
    <location>
        <begin position="405"/>
        <end position="426"/>
    </location>
</feature>
<keyword evidence="4" id="KW-0472">Membrane</keyword>
<accession>A0A9N9UMP8</accession>
<feature type="transmembrane region" description="Helical" evidence="4">
    <location>
        <begin position="312"/>
        <end position="332"/>
    </location>
</feature>
<comment type="similarity">
    <text evidence="2">Belongs to the major facilitator superfamily. Monocarboxylate porter (TC 2.A.1.13) family.</text>
</comment>
<sequence length="437" mass="46937">MQSLSIVASNTADDPTTQLPRHPSQASATAVNENFRDRFPQAIGTFQAYLQQHQLSDYTSRDIGWISGLYTALTLFLGIQAGPIIDRYSPMILAPIATVLTIPIFFVLAECTVYWHFILCLGIFGGISGALTSTIALSIAGKLFTRYRGLAIGLALNGSALGGVIIPFMLRELFPSWGYKWTIRFIGALMAGIMIPGCLCYIPYMKMYNMRVRNLEVNITEEQSDESRKKANGSSAINLDAFRSRSFAAIAAAFFSLEFAMFGISGNLPTLSLQSGNPVETGYNLIAIINGSGCIGRVVSGFLGDEYGHCNVLFLAIILTGICTGATLVPFATTQVNALYAFATLWGLGTGFFSALIPACLGKTCEHKDYGRYLGALNFTVSFALLIAVPIGGQMLQTLGAQALAGLYVGVLCIAAAVLYTARSFLAGSWTSVKLRV</sequence>
<dbReference type="EMBL" id="CABFNO020001508">
    <property type="protein sequence ID" value="CAG9993000.1"/>
    <property type="molecule type" value="Genomic_DNA"/>
</dbReference>
<evidence type="ECO:0000259" key="5">
    <source>
        <dbReference type="PROSITE" id="PS50850"/>
    </source>
</evidence>
<keyword evidence="7" id="KW-1185">Reference proteome</keyword>
<feature type="transmembrane region" description="Helical" evidence="4">
    <location>
        <begin position="373"/>
        <end position="393"/>
    </location>
</feature>
<dbReference type="Gene3D" id="1.20.1250.20">
    <property type="entry name" value="MFS general substrate transporter like domains"/>
    <property type="match status" value="1"/>
</dbReference>
<reference evidence="6 7" key="2">
    <citation type="submission" date="2021-10" db="EMBL/GenBank/DDBJ databases">
        <authorList>
            <person name="Piombo E."/>
        </authorList>
    </citation>
    <scope>NUCLEOTIDE SEQUENCE [LARGE SCALE GENOMIC DNA]</scope>
</reference>
<comment type="caution">
    <text evidence="6">The sequence shown here is derived from an EMBL/GenBank/DDBJ whole genome shotgun (WGS) entry which is preliminary data.</text>
</comment>
<dbReference type="InterPro" id="IPR036259">
    <property type="entry name" value="MFS_trans_sf"/>
</dbReference>
<evidence type="ECO:0000256" key="1">
    <source>
        <dbReference type="ARBA" id="ARBA00004141"/>
    </source>
</evidence>
<dbReference type="PROSITE" id="PS50850">
    <property type="entry name" value="MFS"/>
    <property type="match status" value="1"/>
</dbReference>
<keyword evidence="4" id="KW-1133">Transmembrane helix</keyword>
<proteinExistence type="inferred from homology"/>
<feature type="transmembrane region" description="Helical" evidence="4">
    <location>
        <begin position="247"/>
        <end position="269"/>
    </location>
</feature>
<comment type="subcellular location">
    <subcellularLocation>
        <location evidence="1">Membrane</location>
        <topology evidence="1">Multi-pass membrane protein</topology>
    </subcellularLocation>
</comment>
<dbReference type="InterPro" id="IPR020846">
    <property type="entry name" value="MFS_dom"/>
</dbReference>
<reference evidence="7" key="1">
    <citation type="submission" date="2019-06" db="EMBL/GenBank/DDBJ databases">
        <authorList>
            <person name="Broberg M."/>
        </authorList>
    </citation>
    <scope>NUCLEOTIDE SEQUENCE [LARGE SCALE GENOMIC DNA]</scope>
</reference>
<evidence type="ECO:0000256" key="3">
    <source>
        <dbReference type="SAM" id="MobiDB-lite"/>
    </source>
</evidence>
<feature type="transmembrane region" description="Helical" evidence="4">
    <location>
        <begin position="182"/>
        <end position="204"/>
    </location>
</feature>
<feature type="transmembrane region" description="Helical" evidence="4">
    <location>
        <begin position="91"/>
        <end position="108"/>
    </location>
</feature>
<dbReference type="InterPro" id="IPR011701">
    <property type="entry name" value="MFS"/>
</dbReference>
<evidence type="ECO:0000256" key="2">
    <source>
        <dbReference type="ARBA" id="ARBA00006727"/>
    </source>
</evidence>
<dbReference type="PANTHER" id="PTHR11360:SF230">
    <property type="entry name" value="MONOCARBOXYLATE TRANSPORTER, PUTATIVE (AFU_ORTHOLOGUE AFUA_2G12790)-RELATED"/>
    <property type="match status" value="1"/>
</dbReference>
<gene>
    <name evidence="6" type="ORF">CBYS24578_00016862</name>
</gene>
<dbReference type="Proteomes" id="UP000754883">
    <property type="component" value="Unassembled WGS sequence"/>
</dbReference>
<dbReference type="Pfam" id="PF07690">
    <property type="entry name" value="MFS_1"/>
    <property type="match status" value="1"/>
</dbReference>
<name>A0A9N9UMP8_9HYPO</name>
<dbReference type="GO" id="GO:0016020">
    <property type="term" value="C:membrane"/>
    <property type="evidence" value="ECO:0007669"/>
    <property type="project" value="UniProtKB-SubCell"/>
</dbReference>
<feature type="transmembrane region" description="Helical" evidence="4">
    <location>
        <begin position="281"/>
        <end position="300"/>
    </location>
</feature>
<feature type="region of interest" description="Disordered" evidence="3">
    <location>
        <begin position="1"/>
        <end position="24"/>
    </location>
</feature>
<feature type="transmembrane region" description="Helical" evidence="4">
    <location>
        <begin position="114"/>
        <end position="137"/>
    </location>
</feature>
<evidence type="ECO:0000313" key="7">
    <source>
        <dbReference type="Proteomes" id="UP000754883"/>
    </source>
</evidence>